<dbReference type="EMBL" id="JBHMEI010000029">
    <property type="protein sequence ID" value="MFB9205391.1"/>
    <property type="molecule type" value="Genomic_DNA"/>
</dbReference>
<gene>
    <name evidence="1" type="ORF">ACFFV7_29645</name>
</gene>
<sequence>MNAVDTSTEELKRTPAAFTDRVTAGGRFGRRTESGRYRLLVNRVCP</sequence>
<dbReference type="RefSeq" id="WP_189652120.1">
    <property type="nucleotide sequence ID" value="NZ_BMRC01000025.1"/>
</dbReference>
<reference evidence="1 2" key="1">
    <citation type="submission" date="2024-09" db="EMBL/GenBank/DDBJ databases">
        <authorList>
            <person name="Sun Q."/>
            <person name="Mori K."/>
        </authorList>
    </citation>
    <scope>NUCLEOTIDE SEQUENCE [LARGE SCALE GENOMIC DNA]</scope>
    <source>
        <strain evidence="1 2">CCM 3426</strain>
    </source>
</reference>
<dbReference type="Gene3D" id="3.40.30.10">
    <property type="entry name" value="Glutaredoxin"/>
    <property type="match status" value="1"/>
</dbReference>
<comment type="caution">
    <text evidence="1">The sequence shown here is derived from an EMBL/GenBank/DDBJ whole genome shotgun (WGS) entry which is preliminary data.</text>
</comment>
<proteinExistence type="predicted"/>
<organism evidence="1 2">
    <name type="scientific">Nonomuraea spiralis</name>
    <dbReference type="NCBI Taxonomy" id="46182"/>
    <lineage>
        <taxon>Bacteria</taxon>
        <taxon>Bacillati</taxon>
        <taxon>Actinomycetota</taxon>
        <taxon>Actinomycetes</taxon>
        <taxon>Streptosporangiales</taxon>
        <taxon>Streptosporangiaceae</taxon>
        <taxon>Nonomuraea</taxon>
    </lineage>
</organism>
<name>A0ABV5ILK2_9ACTN</name>
<evidence type="ECO:0000313" key="2">
    <source>
        <dbReference type="Proteomes" id="UP001589647"/>
    </source>
</evidence>
<accession>A0ABV5ILK2</accession>
<protein>
    <submittedName>
        <fullName evidence="1">Uncharacterized protein</fullName>
    </submittedName>
</protein>
<keyword evidence="2" id="KW-1185">Reference proteome</keyword>
<evidence type="ECO:0000313" key="1">
    <source>
        <dbReference type="EMBL" id="MFB9205391.1"/>
    </source>
</evidence>
<dbReference type="Proteomes" id="UP001589647">
    <property type="component" value="Unassembled WGS sequence"/>
</dbReference>